<reference evidence="1" key="2">
    <citation type="submission" date="2024-05" db="EMBL/GenBank/DDBJ databases">
        <authorList>
            <person name="Mellies J."/>
            <person name="Newton I."/>
        </authorList>
    </citation>
    <scope>NUCLEOTIDE SEQUENCE</scope>
    <source>
        <strain evidence="1">13.2</strain>
    </source>
</reference>
<name>A0AAU7BI75_9PSED</name>
<reference evidence="1" key="1">
    <citation type="journal article" date="2019" name="Microbiol. Resour. Announc.">
        <title>Draft Genome Sequences of Five Environmental Bacterial Isolates That Degrade Polyethylene Terephthalate Plastic.</title>
        <authorList>
            <person name="Leon-Zayas R."/>
            <person name="Roberts C."/>
            <person name="Vague M."/>
            <person name="Mellies J.L."/>
        </authorList>
    </citation>
    <scope>NUCLEOTIDE SEQUENCE</scope>
    <source>
        <strain evidence="1">13.2</strain>
    </source>
</reference>
<evidence type="ECO:0000313" key="1">
    <source>
        <dbReference type="EMBL" id="XBG32287.1"/>
    </source>
</evidence>
<sequence length="274" mass="30467">MKLPYILFSMTCMATGCVSMDAVHEYTTNSKDTLASTNLLAKDFYNSCTRSNSYKPFMSRSHCDEERKASESIIKVSAVLDAYSTALGAISSDELVDYNADTQKLTRELKSLNKVDPNKIDSTGKLSAVIAKAATDAYRQKNTAELIKMSDSSVGEVADALADLIEQNYQEAITLELDAWEKSFKRIEKSERDKNPLTWETYSESQWQYRSNLQSKLSSSKVLSNSIRSIGATHHKLKTDAENLTGAEVHAAVRSFINEARPAIKDVQSAFSKQ</sequence>
<accession>A0AAU7BI75</accession>
<proteinExistence type="predicted"/>
<gene>
    <name evidence="1" type="ORF">ABH853_03200</name>
</gene>
<dbReference type="EMBL" id="CP157179">
    <property type="protein sequence ID" value="XBG32287.1"/>
    <property type="molecule type" value="Genomic_DNA"/>
</dbReference>
<evidence type="ECO:0008006" key="2">
    <source>
        <dbReference type="Google" id="ProtNLM"/>
    </source>
</evidence>
<dbReference type="AlphaFoldDB" id="A0AAU7BI75"/>
<dbReference type="PROSITE" id="PS51257">
    <property type="entry name" value="PROKAR_LIPOPROTEIN"/>
    <property type="match status" value="1"/>
</dbReference>
<protein>
    <recommendedName>
        <fullName evidence="2">Lipoprotein</fullName>
    </recommendedName>
</protein>
<organism evidence="1">
    <name type="scientific">Pseudomonas sp. 13.2</name>
    <dbReference type="NCBI Taxonomy" id="3144665"/>
    <lineage>
        <taxon>Bacteria</taxon>
        <taxon>Pseudomonadati</taxon>
        <taxon>Pseudomonadota</taxon>
        <taxon>Gammaproteobacteria</taxon>
        <taxon>Pseudomonadales</taxon>
        <taxon>Pseudomonadaceae</taxon>
        <taxon>Pseudomonas</taxon>
    </lineage>
</organism>